<dbReference type="Pfam" id="PF03045">
    <property type="entry name" value="DAN"/>
    <property type="match status" value="1"/>
</dbReference>
<dbReference type="OrthoDB" id="6421717at2759"/>
<dbReference type="PANTHER" id="PTHR31129">
    <property type="entry name" value="GLYCOPROTEIN HORMONE ALPHA-2"/>
    <property type="match status" value="1"/>
</dbReference>
<comment type="subcellular location">
    <subcellularLocation>
        <location evidence="1">Secreted</location>
    </subcellularLocation>
</comment>
<keyword evidence="4" id="KW-1015">Disulfide bond</keyword>
<feature type="signal peptide" evidence="5">
    <location>
        <begin position="1"/>
        <end position="24"/>
    </location>
</feature>
<keyword evidence="2" id="KW-0964">Secreted</keyword>
<dbReference type="GO" id="GO:0051427">
    <property type="term" value="F:hormone receptor binding"/>
    <property type="evidence" value="ECO:0007669"/>
    <property type="project" value="TreeGrafter"/>
</dbReference>
<dbReference type="GO" id="GO:0005615">
    <property type="term" value="C:extracellular space"/>
    <property type="evidence" value="ECO:0007669"/>
    <property type="project" value="TreeGrafter"/>
</dbReference>
<keyword evidence="3 5" id="KW-0732">Signal</keyword>
<reference evidence="7" key="1">
    <citation type="submission" date="2022-01" db="EMBL/GenBank/DDBJ databases">
        <authorList>
            <person name="King R."/>
        </authorList>
    </citation>
    <scope>NUCLEOTIDE SEQUENCE</scope>
</reference>
<gene>
    <name evidence="7" type="ORF">CHIRRI_LOCUS1546</name>
</gene>
<feature type="domain" description="DAN" evidence="6">
    <location>
        <begin position="36"/>
        <end position="124"/>
    </location>
</feature>
<dbReference type="Proteomes" id="UP001153620">
    <property type="component" value="Chromosome 1"/>
</dbReference>
<evidence type="ECO:0000256" key="1">
    <source>
        <dbReference type="ARBA" id="ARBA00004613"/>
    </source>
</evidence>
<dbReference type="EMBL" id="OU895877">
    <property type="protein sequence ID" value="CAG9798564.1"/>
    <property type="molecule type" value="Genomic_DNA"/>
</dbReference>
<dbReference type="GO" id="GO:0007166">
    <property type="term" value="P:cell surface receptor signaling pathway"/>
    <property type="evidence" value="ECO:0007669"/>
    <property type="project" value="TreeGrafter"/>
</dbReference>
<protein>
    <recommendedName>
        <fullName evidence="6">DAN domain-containing protein</fullName>
    </recommendedName>
</protein>
<evidence type="ECO:0000256" key="4">
    <source>
        <dbReference type="ARBA" id="ARBA00023157"/>
    </source>
</evidence>
<evidence type="ECO:0000313" key="7">
    <source>
        <dbReference type="EMBL" id="CAG9798564.1"/>
    </source>
</evidence>
<dbReference type="PANTHER" id="PTHR31129:SF2">
    <property type="entry name" value="GLYCOPROTEIN HORMONE ALPHA-2"/>
    <property type="match status" value="1"/>
</dbReference>
<reference evidence="7" key="2">
    <citation type="submission" date="2022-10" db="EMBL/GenBank/DDBJ databases">
        <authorList>
            <consortium name="ENA_rothamsted_submissions"/>
            <consortium name="culmorum"/>
            <person name="King R."/>
        </authorList>
    </citation>
    <scope>NUCLEOTIDE SEQUENCE</scope>
</reference>
<evidence type="ECO:0000313" key="8">
    <source>
        <dbReference type="Proteomes" id="UP001153620"/>
    </source>
</evidence>
<dbReference type="FunFam" id="2.10.90.10:FF:000049">
    <property type="entry name" value="Glycoprotein hormone alpha 2"/>
    <property type="match status" value="1"/>
</dbReference>
<name>A0A9N9RKH0_9DIPT</name>
<dbReference type="InterPro" id="IPR029034">
    <property type="entry name" value="Cystine-knot_cytokine"/>
</dbReference>
<organism evidence="7 8">
    <name type="scientific">Chironomus riparius</name>
    <dbReference type="NCBI Taxonomy" id="315576"/>
    <lineage>
        <taxon>Eukaryota</taxon>
        <taxon>Metazoa</taxon>
        <taxon>Ecdysozoa</taxon>
        <taxon>Arthropoda</taxon>
        <taxon>Hexapoda</taxon>
        <taxon>Insecta</taxon>
        <taxon>Pterygota</taxon>
        <taxon>Neoptera</taxon>
        <taxon>Endopterygota</taxon>
        <taxon>Diptera</taxon>
        <taxon>Nematocera</taxon>
        <taxon>Chironomoidea</taxon>
        <taxon>Chironomidae</taxon>
        <taxon>Chironominae</taxon>
        <taxon>Chironomus</taxon>
    </lineage>
</organism>
<proteinExistence type="predicted"/>
<evidence type="ECO:0000256" key="5">
    <source>
        <dbReference type="SAM" id="SignalP"/>
    </source>
</evidence>
<dbReference type="InterPro" id="IPR004133">
    <property type="entry name" value="DAN_dom"/>
</dbReference>
<evidence type="ECO:0000256" key="3">
    <source>
        <dbReference type="ARBA" id="ARBA00022729"/>
    </source>
</evidence>
<evidence type="ECO:0000259" key="6">
    <source>
        <dbReference type="Pfam" id="PF03045"/>
    </source>
</evidence>
<dbReference type="AlphaFoldDB" id="A0A9N9RKH0"/>
<keyword evidence="8" id="KW-1185">Reference proteome</keyword>
<dbReference type="InterPro" id="IPR052680">
    <property type="entry name" value="Glyco_Hormone_Alpha"/>
</dbReference>
<sequence>MKDCRENLMLTVFCILILAPTLFAQQGDSSWQPKVGCHLVGFTRKVTIPDCIEFPLTTNACRGFCESFAVSSNFAIGPHRPDQPITSVGQCCNIMESEDIKVKVRCLEGVREVTFKSATGCSCFHCKKS</sequence>
<dbReference type="Gene3D" id="2.10.90.10">
    <property type="entry name" value="Cystine-knot cytokines"/>
    <property type="match status" value="1"/>
</dbReference>
<accession>A0A9N9RKH0</accession>
<evidence type="ECO:0000256" key="2">
    <source>
        <dbReference type="ARBA" id="ARBA00022525"/>
    </source>
</evidence>
<feature type="chain" id="PRO_5040185875" description="DAN domain-containing protein" evidence="5">
    <location>
        <begin position="25"/>
        <end position="129"/>
    </location>
</feature>